<dbReference type="HOGENOM" id="CLU_076350_0_0_9"/>
<name>A8MIV9_ALKOO</name>
<dbReference type="Pfam" id="PF00586">
    <property type="entry name" value="AIRS"/>
    <property type="match status" value="1"/>
</dbReference>
<dbReference type="InterPro" id="IPR006283">
    <property type="entry name" value="ThiL-like"/>
</dbReference>
<dbReference type="STRING" id="350688.Clos_2206"/>
<dbReference type="PANTHER" id="PTHR30270:SF0">
    <property type="entry name" value="THIAMINE-MONOPHOSPHATE KINASE"/>
    <property type="match status" value="1"/>
</dbReference>
<dbReference type="PANTHER" id="PTHR30270">
    <property type="entry name" value="THIAMINE-MONOPHOSPHATE KINASE"/>
    <property type="match status" value="1"/>
</dbReference>
<dbReference type="Gene3D" id="3.30.1330.10">
    <property type="entry name" value="PurM-like, N-terminal domain"/>
    <property type="match status" value="1"/>
</dbReference>
<sequence length="246" mass="26630">MFKFRDLTVIDIPPNHRMIIACDSSGGIGNKKHDVVQAEPETLGYFTAHVALMELLATGATPLTVVNTLGVEMEDSGVRIIEGIQKALEPLNLKEDIVVTGSTEENIPVSQTSMGITIIGMMEKSRWRAQKVEKGDLAVVLGIPKVGQEVLEDEGREIMSIPLLLELLKKKSIHDILPVGSKGIAYEVGQMAESNGIGYNLYEHVGIDLNKSAGPATCVIVAVNQENYEALKESMPIPVHLVGSFT</sequence>
<gene>
    <name evidence="2" type="ordered locus">Clos_2206</name>
</gene>
<reference evidence="3" key="1">
    <citation type="submission" date="2007-10" db="EMBL/GenBank/DDBJ databases">
        <title>Complete genome of Alkaliphilus oremlandii OhILAs.</title>
        <authorList>
            <person name="Copeland A."/>
            <person name="Lucas S."/>
            <person name="Lapidus A."/>
            <person name="Barry K."/>
            <person name="Detter J.C."/>
            <person name="Glavina del Rio T."/>
            <person name="Hammon N."/>
            <person name="Israni S."/>
            <person name="Dalin E."/>
            <person name="Tice H."/>
            <person name="Pitluck S."/>
            <person name="Chain P."/>
            <person name="Malfatti S."/>
            <person name="Shin M."/>
            <person name="Vergez L."/>
            <person name="Schmutz J."/>
            <person name="Larimer F."/>
            <person name="Land M."/>
            <person name="Hauser L."/>
            <person name="Kyrpides N."/>
            <person name="Mikhailova N."/>
            <person name="Stolz J.F."/>
            <person name="Dawson A."/>
            <person name="Fisher E."/>
            <person name="Crable B."/>
            <person name="Perera E."/>
            <person name="Lisak J."/>
            <person name="Ranganathan M."/>
            <person name="Basu P."/>
            <person name="Richardson P."/>
        </authorList>
    </citation>
    <scope>NUCLEOTIDE SEQUENCE [LARGE SCALE GENOMIC DNA]</scope>
    <source>
        <strain evidence="3">OhILAs</strain>
    </source>
</reference>
<evidence type="ECO:0000259" key="1">
    <source>
        <dbReference type="Pfam" id="PF00586"/>
    </source>
</evidence>
<keyword evidence="3" id="KW-1185">Reference proteome</keyword>
<feature type="domain" description="PurM-like N-terminal" evidence="1">
    <location>
        <begin position="6"/>
        <end position="122"/>
    </location>
</feature>
<dbReference type="EMBL" id="CP000853">
    <property type="protein sequence ID" value="ABW19741.1"/>
    <property type="molecule type" value="Genomic_DNA"/>
</dbReference>
<dbReference type="InterPro" id="IPR016188">
    <property type="entry name" value="PurM-like_N"/>
</dbReference>
<dbReference type="AlphaFoldDB" id="A8MIV9"/>
<evidence type="ECO:0000313" key="2">
    <source>
        <dbReference type="EMBL" id="ABW19741.1"/>
    </source>
</evidence>
<dbReference type="SUPFAM" id="SSF55326">
    <property type="entry name" value="PurM N-terminal domain-like"/>
    <property type="match status" value="1"/>
</dbReference>
<organism evidence="2 3">
    <name type="scientific">Alkaliphilus oremlandii (strain OhILAs)</name>
    <name type="common">Clostridium oremlandii (strain OhILAs)</name>
    <dbReference type="NCBI Taxonomy" id="350688"/>
    <lineage>
        <taxon>Bacteria</taxon>
        <taxon>Bacillati</taxon>
        <taxon>Bacillota</taxon>
        <taxon>Clostridia</taxon>
        <taxon>Peptostreptococcales</taxon>
        <taxon>Natronincolaceae</taxon>
        <taxon>Alkaliphilus</taxon>
    </lineage>
</organism>
<dbReference type="InterPro" id="IPR036676">
    <property type="entry name" value="PurM-like_C_sf"/>
</dbReference>
<accession>A8MIV9</accession>
<dbReference type="Proteomes" id="UP000000269">
    <property type="component" value="Chromosome"/>
</dbReference>
<dbReference type="InterPro" id="IPR036921">
    <property type="entry name" value="PurM-like_N_sf"/>
</dbReference>
<dbReference type="GO" id="GO:0009030">
    <property type="term" value="F:thiamine-phosphate kinase activity"/>
    <property type="evidence" value="ECO:0007669"/>
    <property type="project" value="InterPro"/>
</dbReference>
<dbReference type="eggNOG" id="COG2144">
    <property type="taxonomic scope" value="Bacteria"/>
</dbReference>
<dbReference type="SUPFAM" id="SSF56042">
    <property type="entry name" value="PurM C-terminal domain-like"/>
    <property type="match status" value="1"/>
</dbReference>
<dbReference type="KEGG" id="aoe:Clos_2206"/>
<dbReference type="GO" id="GO:0009228">
    <property type="term" value="P:thiamine biosynthetic process"/>
    <property type="evidence" value="ECO:0007669"/>
    <property type="project" value="InterPro"/>
</dbReference>
<proteinExistence type="predicted"/>
<dbReference type="OrthoDB" id="9805740at2"/>
<dbReference type="RefSeq" id="WP_012160050.1">
    <property type="nucleotide sequence ID" value="NC_009922.1"/>
</dbReference>
<evidence type="ECO:0000313" key="3">
    <source>
        <dbReference type="Proteomes" id="UP000000269"/>
    </source>
</evidence>
<protein>
    <recommendedName>
        <fullName evidence="1">PurM-like N-terminal domain-containing protein</fullName>
    </recommendedName>
</protein>